<sequence length="225" mass="24667">PGQSNSTPPERKEEEETKDPAGAASTGRRPIRRRGEQRSVGNCPFDRSCSGRGGGPRVVVDARRARCSLGGLLGPEASVVSSETGARFTATSPSSLLIGVEDYVDNESRLIALDPPSQLTQFGHARVPPARELTKKAPRRLPADAHEQKAAKAKVVEDKTFGLKNKNKSTKVNKYIQQVRFRDPMSRIDAGERFDRSGGPSRPIEMLLPRRLRLVDRISVRAYVA</sequence>
<accession>A0A8H8A292</accession>
<dbReference type="Proteomes" id="UP000673691">
    <property type="component" value="Unassembled WGS sequence"/>
</dbReference>
<organism evidence="2 3">
    <name type="scientific">Olpidium bornovanus</name>
    <dbReference type="NCBI Taxonomy" id="278681"/>
    <lineage>
        <taxon>Eukaryota</taxon>
        <taxon>Fungi</taxon>
        <taxon>Fungi incertae sedis</taxon>
        <taxon>Olpidiomycota</taxon>
        <taxon>Olpidiomycotina</taxon>
        <taxon>Olpidiomycetes</taxon>
        <taxon>Olpidiales</taxon>
        <taxon>Olpidiaceae</taxon>
        <taxon>Olpidium</taxon>
    </lineage>
</organism>
<evidence type="ECO:0000313" key="2">
    <source>
        <dbReference type="EMBL" id="KAG5463547.1"/>
    </source>
</evidence>
<dbReference type="AlphaFoldDB" id="A0A8H8A292"/>
<evidence type="ECO:0000313" key="3">
    <source>
        <dbReference type="Proteomes" id="UP000673691"/>
    </source>
</evidence>
<feature type="region of interest" description="Disordered" evidence="1">
    <location>
        <begin position="1"/>
        <end position="57"/>
    </location>
</feature>
<dbReference type="OrthoDB" id="5595940at2759"/>
<feature type="non-terminal residue" evidence="2">
    <location>
        <position position="1"/>
    </location>
</feature>
<keyword evidence="3" id="KW-1185">Reference proteome</keyword>
<proteinExistence type="predicted"/>
<comment type="caution">
    <text evidence="2">The sequence shown here is derived from an EMBL/GenBank/DDBJ whole genome shotgun (WGS) entry which is preliminary data.</text>
</comment>
<gene>
    <name evidence="2" type="ORF">BJ554DRAFT_6595</name>
</gene>
<name>A0A8H8A292_9FUNG</name>
<feature type="compositionally biased region" description="Basic and acidic residues" evidence="1">
    <location>
        <begin position="9"/>
        <end position="19"/>
    </location>
</feature>
<evidence type="ECO:0000256" key="1">
    <source>
        <dbReference type="SAM" id="MobiDB-lite"/>
    </source>
</evidence>
<dbReference type="EMBL" id="JAEFCI010000447">
    <property type="protein sequence ID" value="KAG5463547.1"/>
    <property type="molecule type" value="Genomic_DNA"/>
</dbReference>
<reference evidence="2 3" key="1">
    <citation type="journal article" name="Sci. Rep.">
        <title>Genome-scale phylogenetic analyses confirm Olpidium as the closest living zoosporic fungus to the non-flagellated, terrestrial fungi.</title>
        <authorList>
            <person name="Chang Y."/>
            <person name="Rochon D."/>
            <person name="Sekimoto S."/>
            <person name="Wang Y."/>
            <person name="Chovatia M."/>
            <person name="Sandor L."/>
            <person name="Salamov A."/>
            <person name="Grigoriev I.V."/>
            <person name="Stajich J.E."/>
            <person name="Spatafora J.W."/>
        </authorList>
    </citation>
    <scope>NUCLEOTIDE SEQUENCE [LARGE SCALE GENOMIC DNA]</scope>
    <source>
        <strain evidence="2">S191</strain>
    </source>
</reference>
<protein>
    <submittedName>
        <fullName evidence="2">Uncharacterized protein</fullName>
    </submittedName>
</protein>